<evidence type="ECO:0000313" key="3">
    <source>
        <dbReference type="Proteomes" id="UP001501358"/>
    </source>
</evidence>
<organism evidence="2 3">
    <name type="scientific">Streptomyces thermolineatus</name>
    <dbReference type="NCBI Taxonomy" id="44033"/>
    <lineage>
        <taxon>Bacteria</taxon>
        <taxon>Bacillati</taxon>
        <taxon>Actinomycetota</taxon>
        <taxon>Actinomycetes</taxon>
        <taxon>Kitasatosporales</taxon>
        <taxon>Streptomycetaceae</taxon>
        <taxon>Streptomyces</taxon>
    </lineage>
</organism>
<comment type="caution">
    <text evidence="2">The sequence shown here is derived from an EMBL/GenBank/DDBJ whole genome shotgun (WGS) entry which is preliminary data.</text>
</comment>
<evidence type="ECO:0000313" key="2">
    <source>
        <dbReference type="EMBL" id="GAA2484962.1"/>
    </source>
</evidence>
<feature type="domain" description="DNA-binding phage zinc finger" evidence="1">
    <location>
        <begin position="69"/>
        <end position="103"/>
    </location>
</feature>
<accession>A0ABN3LIL5</accession>
<dbReference type="EMBL" id="BAAATA010000009">
    <property type="protein sequence ID" value="GAA2484962.1"/>
    <property type="molecule type" value="Genomic_DNA"/>
</dbReference>
<feature type="domain" description="DNA-binding phage zinc finger" evidence="1">
    <location>
        <begin position="23"/>
        <end position="66"/>
    </location>
</feature>
<dbReference type="Pfam" id="PF24623">
    <property type="entry name" value="Phage_zn_bind_8"/>
    <property type="match status" value="2"/>
</dbReference>
<reference evidence="2 3" key="1">
    <citation type="journal article" date="2019" name="Int. J. Syst. Evol. Microbiol.">
        <title>The Global Catalogue of Microorganisms (GCM) 10K type strain sequencing project: providing services to taxonomists for standard genome sequencing and annotation.</title>
        <authorList>
            <consortium name="The Broad Institute Genomics Platform"/>
            <consortium name="The Broad Institute Genome Sequencing Center for Infectious Disease"/>
            <person name="Wu L."/>
            <person name="Ma J."/>
        </authorList>
    </citation>
    <scope>NUCLEOTIDE SEQUENCE [LARGE SCALE GENOMIC DNA]</scope>
    <source>
        <strain evidence="2 3">JCM 6307</strain>
    </source>
</reference>
<evidence type="ECO:0000259" key="1">
    <source>
        <dbReference type="Pfam" id="PF24623"/>
    </source>
</evidence>
<protein>
    <recommendedName>
        <fullName evidence="1">DNA-binding phage zinc finger domain-containing protein</fullName>
    </recommendedName>
</protein>
<dbReference type="InterPro" id="IPR056911">
    <property type="entry name" value="Phage_Znf_bind_put"/>
</dbReference>
<dbReference type="Proteomes" id="UP001501358">
    <property type="component" value="Unassembled WGS sequence"/>
</dbReference>
<dbReference type="RefSeq" id="WP_344382962.1">
    <property type="nucleotide sequence ID" value="NZ_BAAATA010000009.1"/>
</dbReference>
<sequence length="105" mass="11512">MTRSRRTAAPMPDSIRQILRAKQHPARAIACPHCGAAPHRPCRNQARTRYMTDPHPGRVTAWATATACCPACQVEPGTPCHLDGRAFPTGHIHPQRETEARETAA</sequence>
<keyword evidence="3" id="KW-1185">Reference proteome</keyword>
<proteinExistence type="predicted"/>
<name>A0ABN3LIL5_9ACTN</name>
<gene>
    <name evidence="2" type="ORF">GCM10010406_21520</name>
</gene>